<gene>
    <name evidence="2" type="ORF">GSMUA_256310.1</name>
</gene>
<keyword evidence="1" id="KW-1133">Transmembrane helix</keyword>
<proteinExistence type="predicted"/>
<keyword evidence="1" id="KW-0812">Transmembrane</keyword>
<dbReference type="AlphaFoldDB" id="A0A8D6ZVH1"/>
<sequence>MKANPLLDYCLGSCVRLEPFRILLLHLSPKFKLIFILLSLSSAIDASVIVISLRNSLLMIFVAKNTSSLVAET</sequence>
<accession>A0A8D6ZVH1</accession>
<protein>
    <submittedName>
        <fullName evidence="2">(wild Malaysian banana) hypothetical protein</fullName>
    </submittedName>
</protein>
<reference evidence="2" key="1">
    <citation type="submission" date="2021-03" db="EMBL/GenBank/DDBJ databases">
        <authorList>
            <consortium name="Genoscope - CEA"/>
            <person name="William W."/>
        </authorList>
    </citation>
    <scope>NUCLEOTIDE SEQUENCE</scope>
    <source>
        <strain evidence="2">Doubled-haploid Pahang</strain>
    </source>
</reference>
<evidence type="ECO:0000313" key="2">
    <source>
        <dbReference type="EMBL" id="CAG1837454.1"/>
    </source>
</evidence>
<evidence type="ECO:0000256" key="1">
    <source>
        <dbReference type="SAM" id="Phobius"/>
    </source>
</evidence>
<organism evidence="2">
    <name type="scientific">Musa acuminata subsp. malaccensis</name>
    <name type="common">Wild banana</name>
    <name type="synonym">Musa malaccensis</name>
    <dbReference type="NCBI Taxonomy" id="214687"/>
    <lineage>
        <taxon>Eukaryota</taxon>
        <taxon>Viridiplantae</taxon>
        <taxon>Streptophyta</taxon>
        <taxon>Embryophyta</taxon>
        <taxon>Tracheophyta</taxon>
        <taxon>Spermatophyta</taxon>
        <taxon>Magnoliopsida</taxon>
        <taxon>Liliopsida</taxon>
        <taxon>Zingiberales</taxon>
        <taxon>Musaceae</taxon>
        <taxon>Musa</taxon>
    </lineage>
</organism>
<feature type="transmembrane region" description="Helical" evidence="1">
    <location>
        <begin position="33"/>
        <end position="53"/>
    </location>
</feature>
<keyword evidence="1" id="KW-0472">Membrane</keyword>
<name>A0A8D6ZVH1_MUSAM</name>
<dbReference type="EMBL" id="HG996470">
    <property type="protein sequence ID" value="CAG1837454.1"/>
    <property type="molecule type" value="Genomic_DNA"/>
</dbReference>